<dbReference type="EMBL" id="JAPUUL010001282">
    <property type="protein sequence ID" value="KAJ8127842.1"/>
    <property type="molecule type" value="Genomic_DNA"/>
</dbReference>
<reference evidence="1" key="1">
    <citation type="submission" date="2022-12" db="EMBL/GenBank/DDBJ databases">
        <title>Genome Sequence of Lasiodiplodia mahajangana.</title>
        <authorList>
            <person name="Buettner E."/>
        </authorList>
    </citation>
    <scope>NUCLEOTIDE SEQUENCE</scope>
    <source>
        <strain evidence="1">VT137</strain>
    </source>
</reference>
<accession>A0ACC2JKN2</accession>
<keyword evidence="2" id="KW-1185">Reference proteome</keyword>
<proteinExistence type="predicted"/>
<comment type="caution">
    <text evidence="1">The sequence shown here is derived from an EMBL/GenBank/DDBJ whole genome shotgun (WGS) entry which is preliminary data.</text>
</comment>
<name>A0ACC2JKN2_9PEZI</name>
<organism evidence="1 2">
    <name type="scientific">Lasiodiplodia mahajangana</name>
    <dbReference type="NCBI Taxonomy" id="1108764"/>
    <lineage>
        <taxon>Eukaryota</taxon>
        <taxon>Fungi</taxon>
        <taxon>Dikarya</taxon>
        <taxon>Ascomycota</taxon>
        <taxon>Pezizomycotina</taxon>
        <taxon>Dothideomycetes</taxon>
        <taxon>Dothideomycetes incertae sedis</taxon>
        <taxon>Botryosphaeriales</taxon>
        <taxon>Botryosphaeriaceae</taxon>
        <taxon>Lasiodiplodia</taxon>
    </lineage>
</organism>
<dbReference type="Proteomes" id="UP001153332">
    <property type="component" value="Unassembled WGS sequence"/>
</dbReference>
<protein>
    <submittedName>
        <fullName evidence="1">Uncharacterized protein</fullName>
    </submittedName>
</protein>
<evidence type="ECO:0000313" key="1">
    <source>
        <dbReference type="EMBL" id="KAJ8127842.1"/>
    </source>
</evidence>
<sequence length="400" mass="41274">MAGHGVVARDISGHIIVLDAGARACTTALKRTKHGASRSTRPVLEGDIADVKLAGVTLTTSTIVASALGYGEDTRGVDKLEIGQGDVSGVSKASPATVRGVATGNTSPGLEVGSVSHAIVNSHVTNSHVLNRFVSTIVLTDTSQGKPEASVPILVLYENVGAVCLCGDVVVATVDGPVTEGDIVRVDNISSVGVERGEVESDFPLGISAVDVYVLEQNILRVDDGHCPHLGLDKTRLLNDAIFHARVRDLVRATGVVVGTIDEVIPNLAVAIQSTIAKTSPVDVLTAKNPSSGLVLVTDRQRVIEPVGNVGVPQEGTVDLDVDVGQARGVHDTADIVRFVLLEHHSAAFLTSLMTAVTESPFNGIGGIVSARINHAGLGAAGCMTVAGSALDRQGQCREA</sequence>
<gene>
    <name evidence="1" type="ORF">O1611_g5796</name>
</gene>
<evidence type="ECO:0000313" key="2">
    <source>
        <dbReference type="Proteomes" id="UP001153332"/>
    </source>
</evidence>